<organism evidence="4 5">
    <name type="scientific">Malassezia sympodialis (strain ATCC 42132)</name>
    <name type="common">Atopic eczema-associated yeast</name>
    <dbReference type="NCBI Taxonomy" id="1230383"/>
    <lineage>
        <taxon>Eukaryota</taxon>
        <taxon>Fungi</taxon>
        <taxon>Dikarya</taxon>
        <taxon>Basidiomycota</taxon>
        <taxon>Ustilaginomycotina</taxon>
        <taxon>Malasseziomycetes</taxon>
        <taxon>Malasseziales</taxon>
        <taxon>Malasseziaceae</taxon>
        <taxon>Malassezia</taxon>
    </lineage>
</organism>
<keyword evidence="5" id="KW-1185">Reference proteome</keyword>
<gene>
    <name evidence="4" type="ORF">MSYG_0013</name>
</gene>
<evidence type="ECO:0000256" key="2">
    <source>
        <dbReference type="ARBA" id="ARBA00022801"/>
    </source>
</evidence>
<dbReference type="InterPro" id="IPR042237">
    <property type="entry name" value="PTRHD1"/>
</dbReference>
<accession>A0A1M7ZZR8</accession>
<evidence type="ECO:0000313" key="5">
    <source>
        <dbReference type="Proteomes" id="UP000186303"/>
    </source>
</evidence>
<dbReference type="GO" id="GO:0004045">
    <property type="term" value="F:peptidyl-tRNA hydrolase activity"/>
    <property type="evidence" value="ECO:0007669"/>
    <property type="project" value="UniProtKB-EC"/>
</dbReference>
<reference evidence="5" key="1">
    <citation type="journal article" date="2017" name="Nucleic Acids Res.">
        <title>Proteogenomics produces comprehensive and highly accurate protein-coding gene annotation in a complete genome assembly of Malassezia sympodialis.</title>
        <authorList>
            <person name="Zhu Y."/>
            <person name="Engstroem P.G."/>
            <person name="Tellgren-Roth C."/>
            <person name="Baudo C.D."/>
            <person name="Kennell J.C."/>
            <person name="Sun S."/>
            <person name="Billmyre R.B."/>
            <person name="Schroeder M.S."/>
            <person name="Andersson A."/>
            <person name="Holm T."/>
            <person name="Sigurgeirsson B."/>
            <person name="Wu G."/>
            <person name="Sankaranarayanan S.R."/>
            <person name="Siddharthan R."/>
            <person name="Sanyal K."/>
            <person name="Lundeberg J."/>
            <person name="Nystedt B."/>
            <person name="Boekhout T."/>
            <person name="Dawson T.L. Jr."/>
            <person name="Heitman J."/>
            <person name="Scheynius A."/>
            <person name="Lehtioe J."/>
        </authorList>
    </citation>
    <scope>NUCLEOTIDE SEQUENCE [LARGE SCALE GENOMIC DNA]</scope>
    <source>
        <strain evidence="5">ATCC 42132</strain>
    </source>
</reference>
<evidence type="ECO:0000256" key="1">
    <source>
        <dbReference type="ARBA" id="ARBA00013260"/>
    </source>
</evidence>
<proteinExistence type="predicted"/>
<name>A0A1M7ZZR8_MALS4</name>
<keyword evidence="2" id="KW-0378">Hydrolase</keyword>
<dbReference type="OrthoDB" id="201213at2759"/>
<dbReference type="OMA" id="AIIAQCC"/>
<sequence length="130" mass="14234">MSSSTALPLVMQLIVDRDLIKSGWTMGPMMAQAAHATAAVLVQSMGRPDTQAYVSAENLPNMHKIVLQAPKNVSLTELAAQLAAETHDEMPPYYLWHEQPENIPTCLAVAPNRKPECLKAILNKCTLLRA</sequence>
<evidence type="ECO:0000313" key="4">
    <source>
        <dbReference type="EMBL" id="SHO75681.1"/>
    </source>
</evidence>
<dbReference type="Proteomes" id="UP000186303">
    <property type="component" value="Chromosome 1"/>
</dbReference>
<dbReference type="AlphaFoldDB" id="A0A1M7ZZR8"/>
<dbReference type="InterPro" id="IPR023476">
    <property type="entry name" value="Pep_tRNA_hydro_II_dom_sf"/>
</dbReference>
<evidence type="ECO:0000256" key="3">
    <source>
        <dbReference type="ARBA" id="ARBA00048707"/>
    </source>
</evidence>
<dbReference type="PANTHER" id="PTHR46194:SF1">
    <property type="entry name" value="PEPTIDYL-TRNA HYDROLASE PTRHD1-RELATED"/>
    <property type="match status" value="1"/>
</dbReference>
<dbReference type="EMBL" id="LT671821">
    <property type="protein sequence ID" value="SHO75681.1"/>
    <property type="molecule type" value="Genomic_DNA"/>
</dbReference>
<dbReference type="SUPFAM" id="SSF102462">
    <property type="entry name" value="Peptidyl-tRNA hydrolase II"/>
    <property type="match status" value="1"/>
</dbReference>
<comment type="catalytic activity">
    <reaction evidence="3">
        <text>an N-acyl-L-alpha-aminoacyl-tRNA + H2O = an N-acyl-L-amino acid + a tRNA + H(+)</text>
        <dbReference type="Rhea" id="RHEA:54448"/>
        <dbReference type="Rhea" id="RHEA-COMP:10123"/>
        <dbReference type="Rhea" id="RHEA-COMP:13883"/>
        <dbReference type="ChEBI" id="CHEBI:15377"/>
        <dbReference type="ChEBI" id="CHEBI:15378"/>
        <dbReference type="ChEBI" id="CHEBI:59874"/>
        <dbReference type="ChEBI" id="CHEBI:78442"/>
        <dbReference type="ChEBI" id="CHEBI:138191"/>
        <dbReference type="EC" id="3.1.1.29"/>
    </reaction>
</comment>
<dbReference type="PANTHER" id="PTHR46194">
    <property type="entry name" value="PEPTIDYL-TRNA HYDROLASE PTRHD1-RELATED"/>
    <property type="match status" value="1"/>
</dbReference>
<dbReference type="Pfam" id="PF01981">
    <property type="entry name" value="PTH2"/>
    <property type="match status" value="1"/>
</dbReference>
<dbReference type="Gene3D" id="3.40.1490.10">
    <property type="entry name" value="Bit1"/>
    <property type="match status" value="1"/>
</dbReference>
<dbReference type="InterPro" id="IPR002833">
    <property type="entry name" value="PTH2"/>
</dbReference>
<protein>
    <recommendedName>
        <fullName evidence="1">peptidyl-tRNA hydrolase</fullName>
        <ecNumber evidence="1">3.1.1.29</ecNumber>
    </recommendedName>
</protein>
<dbReference type="EC" id="3.1.1.29" evidence="1"/>
<dbReference type="VEuPathDB" id="FungiDB:MSYG_0013"/>